<organism evidence="2 3">
    <name type="scientific">Hypsizygus marmoreus</name>
    <name type="common">White beech mushroom</name>
    <name type="synonym">Agaricus marmoreus</name>
    <dbReference type="NCBI Taxonomy" id="39966"/>
    <lineage>
        <taxon>Eukaryota</taxon>
        <taxon>Fungi</taxon>
        <taxon>Dikarya</taxon>
        <taxon>Basidiomycota</taxon>
        <taxon>Agaricomycotina</taxon>
        <taxon>Agaricomycetes</taxon>
        <taxon>Agaricomycetidae</taxon>
        <taxon>Agaricales</taxon>
        <taxon>Tricholomatineae</taxon>
        <taxon>Lyophyllaceae</taxon>
        <taxon>Hypsizygus</taxon>
    </lineage>
</organism>
<dbReference type="Pfam" id="PF11937">
    <property type="entry name" value="DUF3455"/>
    <property type="match status" value="1"/>
</dbReference>
<evidence type="ECO:0000313" key="2">
    <source>
        <dbReference type="EMBL" id="RDB27842.1"/>
    </source>
</evidence>
<dbReference type="PANTHER" id="PTHR35567:SF1">
    <property type="entry name" value="CONSERVED FUNGAL PROTEIN (AFU_ORTHOLOGUE AFUA_1G14230)"/>
    <property type="match status" value="1"/>
</dbReference>
<feature type="chain" id="PRO_5016826694" description="Malate dehydrogenase" evidence="1">
    <location>
        <begin position="18"/>
        <end position="230"/>
    </location>
</feature>
<gene>
    <name evidence="2" type="ORF">Hypma_002131</name>
</gene>
<protein>
    <recommendedName>
        <fullName evidence="4">Malate dehydrogenase</fullName>
    </recommendedName>
</protein>
<dbReference type="AlphaFoldDB" id="A0A369K2N2"/>
<feature type="signal peptide" evidence="1">
    <location>
        <begin position="1"/>
        <end position="17"/>
    </location>
</feature>
<dbReference type="Proteomes" id="UP000076154">
    <property type="component" value="Unassembled WGS sequence"/>
</dbReference>
<evidence type="ECO:0000313" key="3">
    <source>
        <dbReference type="Proteomes" id="UP000076154"/>
    </source>
</evidence>
<dbReference type="EMBL" id="LUEZ02000013">
    <property type="protein sequence ID" value="RDB27842.1"/>
    <property type="molecule type" value="Genomic_DNA"/>
</dbReference>
<keyword evidence="1" id="KW-0732">Signal</keyword>
<reference evidence="2" key="1">
    <citation type="submission" date="2018-04" db="EMBL/GenBank/DDBJ databases">
        <title>Whole genome sequencing of Hypsizygus marmoreus.</title>
        <authorList>
            <person name="Choi I.-G."/>
            <person name="Min B."/>
            <person name="Kim J.-G."/>
            <person name="Kim S."/>
            <person name="Oh Y.-L."/>
            <person name="Kong W.-S."/>
            <person name="Park H."/>
            <person name="Jeong J."/>
            <person name="Song E.-S."/>
        </authorList>
    </citation>
    <scope>NUCLEOTIDE SEQUENCE [LARGE SCALE GENOMIC DNA]</scope>
    <source>
        <strain evidence="2">51987-8</strain>
    </source>
</reference>
<accession>A0A369K2N2</accession>
<comment type="caution">
    <text evidence="2">The sequence shown here is derived from an EMBL/GenBank/DDBJ whole genome shotgun (WGS) entry which is preliminary data.</text>
</comment>
<dbReference type="InParanoid" id="A0A369K2N2"/>
<name>A0A369K2N2_HYPMA</name>
<dbReference type="PANTHER" id="PTHR35567">
    <property type="entry name" value="MALATE DEHYDROGENASE (AFU_ORTHOLOGUE AFUA_2G13800)"/>
    <property type="match status" value="1"/>
</dbReference>
<sequence>MLATTLLSLLVASSVFAAPSSKHAGCDISKAKISFPLGQTLLETPTAKPSYIAVAIGTQNYTCSASGTYTNVGAVAELFDASCIYGTPFYSTTASTAYTLWKIAPPILPAQAIITLLQGLKSPLVLGQHFYVTNPLTGIGINPKWDFTSQGTTKGNTNAYVVAAKVQGMAAPTGTRDIDWVQLKSIQGSLATQVYRVDTKGGQPPASCTPGTPDIAVKYASMYWLFGSSI</sequence>
<keyword evidence="3" id="KW-1185">Reference proteome</keyword>
<dbReference type="InterPro" id="IPR021851">
    <property type="entry name" value="DUF3455"/>
</dbReference>
<evidence type="ECO:0008006" key="4">
    <source>
        <dbReference type="Google" id="ProtNLM"/>
    </source>
</evidence>
<proteinExistence type="predicted"/>
<dbReference type="OrthoDB" id="1859733at2759"/>
<evidence type="ECO:0000256" key="1">
    <source>
        <dbReference type="SAM" id="SignalP"/>
    </source>
</evidence>